<gene>
    <name evidence="11" type="ORF">DJ69_17000</name>
</gene>
<evidence type="ECO:0000256" key="1">
    <source>
        <dbReference type="ARBA" id="ARBA00004651"/>
    </source>
</evidence>
<keyword evidence="3 9" id="KW-0813">Transport</keyword>
<dbReference type="OrthoDB" id="11163at2157"/>
<dbReference type="PANTHER" id="PTHR30183">
    <property type="entry name" value="MOLYBDENUM TRANSPORT SYSTEM PERMEASE PROTEIN MODB"/>
    <property type="match status" value="1"/>
</dbReference>
<dbReference type="InterPro" id="IPR035906">
    <property type="entry name" value="MetI-like_sf"/>
</dbReference>
<feature type="transmembrane region" description="Helical" evidence="9">
    <location>
        <begin position="244"/>
        <end position="266"/>
    </location>
</feature>
<sequence length="271" mass="27872">MAVGSNTERSGTVTVGFDWLSVALVLGGVLLLYYVVPLVSLFLSVPAGDILAQITNPTVVDAATTSLLSASVSTVIATLFGLPLAYWLARTDGAVMKGVLAVVILPLVLPPTVGGIVLLTVFGPGSPLGEAAVAAGFPLTRSLAGVVLAQTFVASPFVVVTAKAAFESVDQTLEYASRSLGEGRLTTARRVTLPLAGPGILAGVTLAFARAIGEFGATMMMAYYPRTMPVQIWVAFIELGLDNAYPVAILLVGIAVAALAVLNTVASNPWE</sequence>
<reference evidence="11 12" key="1">
    <citation type="journal article" date="2014" name="Front. Microbiol.">
        <title>Population and genomic analysis of the genus Halorubrum.</title>
        <authorList>
            <person name="Fullmer M.S."/>
            <person name="Soucy S.M."/>
            <person name="Swithers K.S."/>
            <person name="Makkay A.M."/>
            <person name="Wheeler R."/>
            <person name="Ventosa A."/>
            <person name="Gogarten J.P."/>
            <person name="Papke R.T."/>
        </authorList>
    </citation>
    <scope>NUCLEOTIDE SEQUENCE [LARGE SCALE GENOMIC DNA]</scope>
    <source>
        <strain evidence="11 12">C49</strain>
    </source>
</reference>
<accession>A0A2G1WEH1</accession>
<keyword evidence="6 9" id="KW-0812">Transmembrane</keyword>
<comment type="similarity">
    <text evidence="2 9">Belongs to the binding-protein-dependent transport system permease family.</text>
</comment>
<feature type="domain" description="ABC transmembrane type-1" evidence="10">
    <location>
        <begin position="63"/>
        <end position="260"/>
    </location>
</feature>
<dbReference type="CDD" id="cd06261">
    <property type="entry name" value="TM_PBP2"/>
    <property type="match status" value="1"/>
</dbReference>
<dbReference type="PROSITE" id="PS50928">
    <property type="entry name" value="ABC_TM1"/>
    <property type="match status" value="1"/>
</dbReference>
<feature type="transmembrane region" description="Helical" evidence="9">
    <location>
        <begin position="142"/>
        <end position="162"/>
    </location>
</feature>
<evidence type="ECO:0000313" key="12">
    <source>
        <dbReference type="Proteomes" id="UP000222824"/>
    </source>
</evidence>
<dbReference type="RefSeq" id="WP_099256785.1">
    <property type="nucleotide sequence ID" value="NZ_NHOA01000156.1"/>
</dbReference>
<name>A0A2G1WEH1_9EURY</name>
<evidence type="ECO:0000259" key="10">
    <source>
        <dbReference type="PROSITE" id="PS50928"/>
    </source>
</evidence>
<feature type="transmembrane region" description="Helical" evidence="9">
    <location>
        <begin position="67"/>
        <end position="87"/>
    </location>
</feature>
<evidence type="ECO:0000256" key="4">
    <source>
        <dbReference type="ARBA" id="ARBA00022475"/>
    </source>
</evidence>
<dbReference type="Pfam" id="PF00528">
    <property type="entry name" value="BPD_transp_1"/>
    <property type="match status" value="1"/>
</dbReference>
<dbReference type="EMBL" id="NHOA01000156">
    <property type="protein sequence ID" value="PHQ37394.1"/>
    <property type="molecule type" value="Genomic_DNA"/>
</dbReference>
<keyword evidence="12" id="KW-1185">Reference proteome</keyword>
<dbReference type="InterPro" id="IPR000515">
    <property type="entry name" value="MetI-like"/>
</dbReference>
<keyword evidence="7 9" id="KW-1133">Transmembrane helix</keyword>
<evidence type="ECO:0000256" key="3">
    <source>
        <dbReference type="ARBA" id="ARBA00022448"/>
    </source>
</evidence>
<dbReference type="AlphaFoldDB" id="A0A2G1WEH1"/>
<comment type="caution">
    <text evidence="11">The sequence shown here is derived from an EMBL/GenBank/DDBJ whole genome shotgun (WGS) entry which is preliminary data.</text>
</comment>
<evidence type="ECO:0000256" key="9">
    <source>
        <dbReference type="RuleBase" id="RU363032"/>
    </source>
</evidence>
<organism evidence="11 12">
    <name type="scientific">Halorubrum persicum</name>
    <dbReference type="NCBI Taxonomy" id="1383844"/>
    <lineage>
        <taxon>Archaea</taxon>
        <taxon>Methanobacteriati</taxon>
        <taxon>Methanobacteriota</taxon>
        <taxon>Stenosarchaea group</taxon>
        <taxon>Halobacteria</taxon>
        <taxon>Halobacteriales</taxon>
        <taxon>Haloferacaceae</taxon>
        <taxon>Halorubrum</taxon>
    </lineage>
</organism>
<keyword evidence="4" id="KW-1003">Cell membrane</keyword>
<protein>
    <submittedName>
        <fullName evidence="11">Sulfate ABC transporter permease</fullName>
    </submittedName>
</protein>
<feature type="transmembrane region" description="Helical" evidence="9">
    <location>
        <begin position="199"/>
        <end position="224"/>
    </location>
</feature>
<dbReference type="SUPFAM" id="SSF161098">
    <property type="entry name" value="MetI-like"/>
    <property type="match status" value="1"/>
</dbReference>
<evidence type="ECO:0000313" key="11">
    <source>
        <dbReference type="EMBL" id="PHQ37394.1"/>
    </source>
</evidence>
<keyword evidence="8 9" id="KW-0472">Membrane</keyword>
<dbReference type="PANTHER" id="PTHR30183:SF3">
    <property type="entry name" value="MOLYBDENUM TRANSPORT SYSTEM PERMEASE PROTEIN MODB"/>
    <property type="match status" value="1"/>
</dbReference>
<proteinExistence type="inferred from homology"/>
<evidence type="ECO:0000256" key="2">
    <source>
        <dbReference type="ARBA" id="ARBA00009306"/>
    </source>
</evidence>
<keyword evidence="5" id="KW-0500">Molybdenum</keyword>
<evidence type="ECO:0000256" key="7">
    <source>
        <dbReference type="ARBA" id="ARBA00022989"/>
    </source>
</evidence>
<dbReference type="Proteomes" id="UP000222824">
    <property type="component" value="Unassembled WGS sequence"/>
</dbReference>
<comment type="subcellular location">
    <subcellularLocation>
        <location evidence="1 9">Cell membrane</location>
        <topology evidence="1 9">Multi-pass membrane protein</topology>
    </subcellularLocation>
</comment>
<evidence type="ECO:0000256" key="5">
    <source>
        <dbReference type="ARBA" id="ARBA00022505"/>
    </source>
</evidence>
<dbReference type="GO" id="GO:0005886">
    <property type="term" value="C:plasma membrane"/>
    <property type="evidence" value="ECO:0007669"/>
    <property type="project" value="UniProtKB-SubCell"/>
</dbReference>
<evidence type="ECO:0000256" key="6">
    <source>
        <dbReference type="ARBA" id="ARBA00022692"/>
    </source>
</evidence>
<feature type="transmembrane region" description="Helical" evidence="9">
    <location>
        <begin position="99"/>
        <end position="122"/>
    </location>
</feature>
<evidence type="ECO:0000256" key="8">
    <source>
        <dbReference type="ARBA" id="ARBA00023136"/>
    </source>
</evidence>
<dbReference type="Gene3D" id="1.10.3720.10">
    <property type="entry name" value="MetI-like"/>
    <property type="match status" value="1"/>
</dbReference>
<dbReference type="GO" id="GO:0055085">
    <property type="term" value="P:transmembrane transport"/>
    <property type="evidence" value="ECO:0007669"/>
    <property type="project" value="InterPro"/>
</dbReference>
<feature type="transmembrane region" description="Helical" evidence="9">
    <location>
        <begin position="12"/>
        <end position="36"/>
    </location>
</feature>